<evidence type="ECO:0000259" key="1">
    <source>
        <dbReference type="PROSITE" id="PS50943"/>
    </source>
</evidence>
<dbReference type="EMBL" id="BMKB01000002">
    <property type="protein sequence ID" value="GGA47221.1"/>
    <property type="molecule type" value="Genomic_DNA"/>
</dbReference>
<dbReference type="CDD" id="cd00093">
    <property type="entry name" value="HTH_XRE"/>
    <property type="match status" value="1"/>
</dbReference>
<dbReference type="PROSITE" id="PS50943">
    <property type="entry name" value="HTH_CROC1"/>
    <property type="match status" value="1"/>
</dbReference>
<dbReference type="InterPro" id="IPR001387">
    <property type="entry name" value="Cro/C1-type_HTH"/>
</dbReference>
<gene>
    <name evidence="2" type="ORF">GCM10011499_16240</name>
</gene>
<organism evidence="2 3">
    <name type="scientific">Pelagibacterium lentulum</name>
    <dbReference type="NCBI Taxonomy" id="2029865"/>
    <lineage>
        <taxon>Bacteria</taxon>
        <taxon>Pseudomonadati</taxon>
        <taxon>Pseudomonadota</taxon>
        <taxon>Alphaproteobacteria</taxon>
        <taxon>Hyphomicrobiales</taxon>
        <taxon>Devosiaceae</taxon>
        <taxon>Pelagibacterium</taxon>
    </lineage>
</organism>
<name>A0A916VWX9_9HYPH</name>
<dbReference type="SUPFAM" id="SSF47413">
    <property type="entry name" value="lambda repressor-like DNA-binding domains"/>
    <property type="match status" value="1"/>
</dbReference>
<dbReference type="AlphaFoldDB" id="A0A916VWX9"/>
<feature type="domain" description="HTH cro/C1-type" evidence="1">
    <location>
        <begin position="2"/>
        <end position="52"/>
    </location>
</feature>
<dbReference type="Gene3D" id="1.10.260.40">
    <property type="entry name" value="lambda repressor-like DNA-binding domains"/>
    <property type="match status" value="1"/>
</dbReference>
<proteinExistence type="predicted"/>
<dbReference type="Pfam" id="PF01381">
    <property type="entry name" value="HTH_3"/>
    <property type="match status" value="1"/>
</dbReference>
<dbReference type="GO" id="GO:0003677">
    <property type="term" value="F:DNA binding"/>
    <property type="evidence" value="ECO:0007669"/>
    <property type="project" value="InterPro"/>
</dbReference>
<comment type="caution">
    <text evidence="2">The sequence shown here is derived from an EMBL/GenBank/DDBJ whole genome shotgun (WGS) entry which is preliminary data.</text>
</comment>
<protein>
    <recommendedName>
        <fullName evidence="1">HTH cro/C1-type domain-containing protein</fullName>
    </recommendedName>
</protein>
<dbReference type="Proteomes" id="UP000596977">
    <property type="component" value="Unassembled WGS sequence"/>
</dbReference>
<reference evidence="2 3" key="1">
    <citation type="journal article" date="2014" name="Int. J. Syst. Evol. Microbiol.">
        <title>Complete genome sequence of Corynebacterium casei LMG S-19264T (=DSM 44701T), isolated from a smear-ripened cheese.</title>
        <authorList>
            <consortium name="US DOE Joint Genome Institute (JGI-PGF)"/>
            <person name="Walter F."/>
            <person name="Albersmeier A."/>
            <person name="Kalinowski J."/>
            <person name="Ruckert C."/>
        </authorList>
    </citation>
    <scope>NUCLEOTIDE SEQUENCE [LARGE SCALE GENOMIC DNA]</scope>
    <source>
        <strain evidence="2 3">CGMCC 1.15896</strain>
    </source>
</reference>
<evidence type="ECO:0000313" key="3">
    <source>
        <dbReference type="Proteomes" id="UP000596977"/>
    </source>
</evidence>
<dbReference type="OrthoDB" id="4419620at2"/>
<dbReference type="InterPro" id="IPR010982">
    <property type="entry name" value="Lambda_DNA-bd_dom_sf"/>
</dbReference>
<keyword evidence="3" id="KW-1185">Reference proteome</keyword>
<sequence length="70" mass="7144">MARAALGIGVRDLARMAGVSSNTISRLERGEELKADTVATIRTALELAGVQFLDEGATASGLGVALKGES</sequence>
<accession>A0A916VWX9</accession>
<evidence type="ECO:0000313" key="2">
    <source>
        <dbReference type="EMBL" id="GGA47221.1"/>
    </source>
</evidence>